<dbReference type="InterPro" id="IPR017871">
    <property type="entry name" value="ABC_transporter-like_CS"/>
</dbReference>
<dbReference type="PANTHER" id="PTHR43790">
    <property type="entry name" value="CARBOHYDRATE TRANSPORT ATP-BINDING PROTEIN MG119-RELATED"/>
    <property type="match status" value="1"/>
</dbReference>
<dbReference type="SMART" id="SM00382">
    <property type="entry name" value="AAA"/>
    <property type="match status" value="2"/>
</dbReference>
<dbReference type="InterPro" id="IPR027417">
    <property type="entry name" value="P-loop_NTPase"/>
</dbReference>
<evidence type="ECO:0000256" key="2">
    <source>
        <dbReference type="ARBA" id="ARBA00022737"/>
    </source>
</evidence>
<gene>
    <name evidence="6" type="ORF">NQ502_03435</name>
</gene>
<dbReference type="GO" id="GO:0005524">
    <property type="term" value="F:ATP binding"/>
    <property type="evidence" value="ECO:0007669"/>
    <property type="project" value="UniProtKB-KW"/>
</dbReference>
<feature type="domain" description="ABC transporter" evidence="5">
    <location>
        <begin position="246"/>
        <end position="501"/>
    </location>
</feature>
<dbReference type="Pfam" id="PF00005">
    <property type="entry name" value="ABC_tran"/>
    <property type="match status" value="2"/>
</dbReference>
<keyword evidence="3" id="KW-0547">Nucleotide-binding</keyword>
<dbReference type="Gene3D" id="3.40.50.300">
    <property type="entry name" value="P-loop containing nucleotide triphosphate hydrolases"/>
    <property type="match status" value="2"/>
</dbReference>
<keyword evidence="1" id="KW-0813">Transport</keyword>
<evidence type="ECO:0000313" key="7">
    <source>
        <dbReference type="Proteomes" id="UP001060164"/>
    </source>
</evidence>
<evidence type="ECO:0000313" key="6">
    <source>
        <dbReference type="EMBL" id="UWP60124.1"/>
    </source>
</evidence>
<dbReference type="Proteomes" id="UP001060164">
    <property type="component" value="Chromosome"/>
</dbReference>
<proteinExistence type="predicted"/>
<keyword evidence="4 6" id="KW-0067">ATP-binding</keyword>
<dbReference type="CDD" id="cd03216">
    <property type="entry name" value="ABC_Carb_Monos_I"/>
    <property type="match status" value="1"/>
</dbReference>
<evidence type="ECO:0000259" key="5">
    <source>
        <dbReference type="PROSITE" id="PS50893"/>
    </source>
</evidence>
<keyword evidence="2" id="KW-0677">Repeat</keyword>
<dbReference type="EMBL" id="CP102290">
    <property type="protein sequence ID" value="UWP60124.1"/>
    <property type="molecule type" value="Genomic_DNA"/>
</dbReference>
<feature type="domain" description="ABC transporter" evidence="5">
    <location>
        <begin position="11"/>
        <end position="247"/>
    </location>
</feature>
<dbReference type="CDD" id="cd03215">
    <property type="entry name" value="ABC_Carb_Monos_II"/>
    <property type="match status" value="1"/>
</dbReference>
<evidence type="ECO:0000256" key="1">
    <source>
        <dbReference type="ARBA" id="ARBA00022448"/>
    </source>
</evidence>
<dbReference type="InterPro" id="IPR050107">
    <property type="entry name" value="ABC_carbohydrate_import_ATPase"/>
</dbReference>
<dbReference type="InterPro" id="IPR003439">
    <property type="entry name" value="ABC_transporter-like_ATP-bd"/>
</dbReference>
<reference evidence="6" key="1">
    <citation type="journal article" date="2022" name="Cell">
        <title>Design, construction, and in vivo augmentation of a complex gut microbiome.</title>
        <authorList>
            <person name="Cheng A.G."/>
            <person name="Ho P.Y."/>
            <person name="Aranda-Diaz A."/>
            <person name="Jain S."/>
            <person name="Yu F.B."/>
            <person name="Meng X."/>
            <person name="Wang M."/>
            <person name="Iakiviak M."/>
            <person name="Nagashima K."/>
            <person name="Zhao A."/>
            <person name="Murugkar P."/>
            <person name="Patil A."/>
            <person name="Atabakhsh K."/>
            <person name="Weakley A."/>
            <person name="Yan J."/>
            <person name="Brumbaugh A.R."/>
            <person name="Higginbottom S."/>
            <person name="Dimas A."/>
            <person name="Shiver A.L."/>
            <person name="Deutschbauer A."/>
            <person name="Neff N."/>
            <person name="Sonnenburg J.L."/>
            <person name="Huang K.C."/>
            <person name="Fischbach M.A."/>
        </authorList>
    </citation>
    <scope>NUCLEOTIDE SEQUENCE</scope>
    <source>
        <strain evidence="6">DSM 19829</strain>
    </source>
</reference>
<dbReference type="SUPFAM" id="SSF52540">
    <property type="entry name" value="P-loop containing nucleoside triphosphate hydrolases"/>
    <property type="match status" value="2"/>
</dbReference>
<organism evidence="6 7">
    <name type="scientific">Ruminococcus gauvreauii</name>
    <dbReference type="NCBI Taxonomy" id="438033"/>
    <lineage>
        <taxon>Bacteria</taxon>
        <taxon>Bacillati</taxon>
        <taxon>Bacillota</taxon>
        <taxon>Clostridia</taxon>
        <taxon>Eubacteriales</taxon>
        <taxon>Oscillospiraceae</taxon>
        <taxon>Ruminococcus</taxon>
    </lineage>
</organism>
<evidence type="ECO:0000256" key="4">
    <source>
        <dbReference type="ARBA" id="ARBA00022840"/>
    </source>
</evidence>
<dbReference type="InterPro" id="IPR003593">
    <property type="entry name" value="AAA+_ATPase"/>
</dbReference>
<dbReference type="PROSITE" id="PS00211">
    <property type="entry name" value="ABC_TRANSPORTER_1"/>
    <property type="match status" value="1"/>
</dbReference>
<accession>A0ABY5VIV7</accession>
<keyword evidence="7" id="KW-1185">Reference proteome</keyword>
<dbReference type="PROSITE" id="PS50893">
    <property type="entry name" value="ABC_TRANSPORTER_2"/>
    <property type="match status" value="2"/>
</dbReference>
<name>A0ABY5VIV7_9FIRM</name>
<evidence type="ECO:0000256" key="3">
    <source>
        <dbReference type="ARBA" id="ARBA00022741"/>
    </source>
</evidence>
<dbReference type="PANTHER" id="PTHR43790:SF9">
    <property type="entry name" value="GALACTOFURANOSE TRANSPORTER ATP-BINDING PROTEIN YTFR"/>
    <property type="match status" value="1"/>
</dbReference>
<sequence length="502" mass="55574">MEGKENTTPALELRHISKSFPGVKALSDVSFAVEKGKVHVLVGENGAGKSTLIKIINGIYSADEGEIFMFGEKITHASPKLMREKGIATIHQELSPVRDLTIAENIFLGREPQKKSRFIDWKKLYSDAQQLIDEFGFGYKARTKMRELTVSDMQIIEIIKAVSMNAKVVIMDEPTSSITEGEVRTLFKQVNRLRDSGISIIYITHKMDEIMEIGDDASILRDGQLISTHKVQDLTKDQIITKMVGREMKDVYPVKTAVPGEIVLELKNLNKKGSFENINLSLRKGEILGMAGLVGAGRTEVFRTVFGLDQLDSGEILYEGKPLNVTKTRDAIHAGIMMVSEDRKGEGLVLCRSVGENIALPNLNSYAKAEFINKKKEKADSTEMKETLNIKTPTLDTPAGSLSGGNQQKIVIAKWLLHKPKVLIMDEPTRGIDVGARYEIYKIMCDLAEQGVGIVMISSDLPEIIGICDRAIIMSEGHITGEVPRNEFSQEYIMSFAVGGNN</sequence>
<dbReference type="RefSeq" id="WP_044983581.1">
    <property type="nucleotide sequence ID" value="NZ_CABLBR010000039.1"/>
</dbReference>
<protein>
    <submittedName>
        <fullName evidence="6">Sugar ABC transporter ATP-binding protein</fullName>
    </submittedName>
</protein>